<feature type="transmembrane region" description="Helical" evidence="7">
    <location>
        <begin position="110"/>
        <end position="131"/>
    </location>
</feature>
<evidence type="ECO:0000256" key="4">
    <source>
        <dbReference type="ARBA" id="ARBA00022692"/>
    </source>
</evidence>
<dbReference type="Pfam" id="PF00528">
    <property type="entry name" value="BPD_transp_1"/>
    <property type="match status" value="1"/>
</dbReference>
<dbReference type="AlphaFoldDB" id="A0A9X7Z9N5"/>
<keyword evidence="4 7" id="KW-0812">Transmembrane</keyword>
<evidence type="ECO:0000256" key="3">
    <source>
        <dbReference type="ARBA" id="ARBA00022475"/>
    </source>
</evidence>
<feature type="transmembrane region" description="Helical" evidence="7">
    <location>
        <begin position="21"/>
        <end position="42"/>
    </location>
</feature>
<keyword evidence="6 7" id="KW-0472">Membrane</keyword>
<evidence type="ECO:0000259" key="8">
    <source>
        <dbReference type="PROSITE" id="PS50928"/>
    </source>
</evidence>
<dbReference type="PANTHER" id="PTHR30193:SF1">
    <property type="entry name" value="ABC TRANSPORTER PERMEASE PROTEIN YESP-RELATED"/>
    <property type="match status" value="1"/>
</dbReference>
<dbReference type="SUPFAM" id="SSF161098">
    <property type="entry name" value="MetI-like"/>
    <property type="match status" value="1"/>
</dbReference>
<dbReference type="InterPro" id="IPR051393">
    <property type="entry name" value="ABC_transporter_permease"/>
</dbReference>
<evidence type="ECO:0000256" key="1">
    <source>
        <dbReference type="ARBA" id="ARBA00004651"/>
    </source>
</evidence>
<comment type="subcellular location">
    <subcellularLocation>
        <location evidence="1 7">Cell membrane</location>
        <topology evidence="1 7">Multi-pass membrane protein</topology>
    </subcellularLocation>
</comment>
<proteinExistence type="inferred from homology"/>
<evidence type="ECO:0000313" key="9">
    <source>
        <dbReference type="EMBL" id="QSO49801.1"/>
    </source>
</evidence>
<feature type="domain" description="ABC transmembrane type-1" evidence="8">
    <location>
        <begin position="73"/>
        <end position="288"/>
    </location>
</feature>
<comment type="similarity">
    <text evidence="7">Belongs to the binding-protein-dependent transport system permease family.</text>
</comment>
<name>A0A9X7Z9N5_9BACL</name>
<dbReference type="CDD" id="cd06261">
    <property type="entry name" value="TM_PBP2"/>
    <property type="match status" value="1"/>
</dbReference>
<keyword evidence="3" id="KW-1003">Cell membrane</keyword>
<evidence type="ECO:0000256" key="6">
    <source>
        <dbReference type="ARBA" id="ARBA00023136"/>
    </source>
</evidence>
<feature type="transmembrane region" description="Helical" evidence="7">
    <location>
        <begin position="79"/>
        <end position="98"/>
    </location>
</feature>
<keyword evidence="2 7" id="KW-0813">Transport</keyword>
<dbReference type="GO" id="GO:0005886">
    <property type="term" value="C:plasma membrane"/>
    <property type="evidence" value="ECO:0007669"/>
    <property type="project" value="UniProtKB-SubCell"/>
</dbReference>
<dbReference type="Gene3D" id="1.10.3720.10">
    <property type="entry name" value="MetI-like"/>
    <property type="match status" value="1"/>
</dbReference>
<dbReference type="InterPro" id="IPR035906">
    <property type="entry name" value="MetI-like_sf"/>
</dbReference>
<keyword evidence="5 7" id="KW-1133">Transmembrane helix</keyword>
<evidence type="ECO:0000313" key="10">
    <source>
        <dbReference type="Proteomes" id="UP000663505"/>
    </source>
</evidence>
<evidence type="ECO:0000256" key="7">
    <source>
        <dbReference type="RuleBase" id="RU363032"/>
    </source>
</evidence>
<dbReference type="KEGG" id="afx:JZ786_10385"/>
<gene>
    <name evidence="9" type="ORF">JZ786_10385</name>
</gene>
<reference evidence="9 10" key="1">
    <citation type="submission" date="2021-02" db="EMBL/GenBank/DDBJ databases">
        <title>Alicyclobacillus curvatus sp. nov. and Alicyclobacillus mengziensis sp. nov., two acidophilic bacteria isolated from acid mine drainage.</title>
        <authorList>
            <person name="Huang Y."/>
        </authorList>
    </citation>
    <scope>NUCLEOTIDE SEQUENCE [LARGE SCALE GENOMIC DNA]</scope>
    <source>
        <strain evidence="9 10">S30H14</strain>
    </source>
</reference>
<dbReference type="EMBL" id="CP071182">
    <property type="protein sequence ID" value="QSO49801.1"/>
    <property type="molecule type" value="Genomic_DNA"/>
</dbReference>
<evidence type="ECO:0000256" key="2">
    <source>
        <dbReference type="ARBA" id="ARBA00022448"/>
    </source>
</evidence>
<feature type="transmembrane region" description="Helical" evidence="7">
    <location>
        <begin position="151"/>
        <end position="172"/>
    </location>
</feature>
<protein>
    <submittedName>
        <fullName evidence="9">Sugar ABC transporter permease</fullName>
    </submittedName>
</protein>
<keyword evidence="10" id="KW-1185">Reference proteome</keyword>
<accession>A0A9X7Z9N5</accession>
<dbReference type="InterPro" id="IPR000515">
    <property type="entry name" value="MetI-like"/>
</dbReference>
<feature type="transmembrane region" description="Helical" evidence="7">
    <location>
        <begin position="267"/>
        <end position="291"/>
    </location>
</feature>
<feature type="transmembrane region" description="Helical" evidence="7">
    <location>
        <begin position="218"/>
        <end position="239"/>
    </location>
</feature>
<dbReference type="Proteomes" id="UP000663505">
    <property type="component" value="Chromosome"/>
</dbReference>
<dbReference type="GO" id="GO:0055085">
    <property type="term" value="P:transmembrane transport"/>
    <property type="evidence" value="ECO:0007669"/>
    <property type="project" value="InterPro"/>
</dbReference>
<organism evidence="9 10">
    <name type="scientific">Alicyclobacillus mengziensis</name>
    <dbReference type="NCBI Taxonomy" id="2931921"/>
    <lineage>
        <taxon>Bacteria</taxon>
        <taxon>Bacillati</taxon>
        <taxon>Bacillota</taxon>
        <taxon>Bacilli</taxon>
        <taxon>Bacillales</taxon>
        <taxon>Alicyclobacillaceae</taxon>
        <taxon>Alicyclobacillus</taxon>
    </lineage>
</organism>
<dbReference type="PANTHER" id="PTHR30193">
    <property type="entry name" value="ABC TRANSPORTER PERMEASE PROTEIN"/>
    <property type="match status" value="1"/>
</dbReference>
<sequence>MPVKRRSRVKDNLTAYAFLSPWIIGFIFFTGLPIIASFVLSFTKWNLISAPQFVGLENYKLMFGAGSNFWNTLRVTLEFTVGSVIVTVLWSLAMAMLLNMKVKGVAIFQFFYFVPAVVPTVATAFVFQLIFNQQIGVFNYLLSLVGVANGPNWLMNGHLVLPTIVFISIYTYSTGQMMLVFNAALKEVPNELYEAAGIDGANVLQKFFNVTLPSISPIFLFNLVMGTIAALTGSFALIYPLTSGGPGNATDVLSLAVYSSGFQNFRLGYASALSTILFVLVALIAYAQFALSQKWVTYES</sequence>
<dbReference type="PROSITE" id="PS50928">
    <property type="entry name" value="ABC_TM1"/>
    <property type="match status" value="1"/>
</dbReference>
<evidence type="ECO:0000256" key="5">
    <source>
        <dbReference type="ARBA" id="ARBA00022989"/>
    </source>
</evidence>